<dbReference type="Pfam" id="PF03989">
    <property type="entry name" value="DNA_gyraseA_C"/>
    <property type="match status" value="2"/>
</dbReference>
<comment type="caution">
    <text evidence="11">The sequence shown here is derived from an EMBL/GenBank/DDBJ whole genome shotgun (WGS) entry which is preliminary data.</text>
</comment>
<keyword evidence="3 7" id="KW-0799">Topoisomerase</keyword>
<dbReference type="InterPro" id="IPR013758">
    <property type="entry name" value="Topo_IIA_A/C_ab"/>
</dbReference>
<dbReference type="HAMAP" id="MF_00936">
    <property type="entry name" value="ParC_type1"/>
    <property type="match status" value="1"/>
</dbReference>
<evidence type="ECO:0000256" key="9">
    <source>
        <dbReference type="SAM" id="MobiDB-lite"/>
    </source>
</evidence>
<dbReference type="PANTHER" id="PTHR43493">
    <property type="entry name" value="DNA GYRASE/TOPOISOMERASE SUBUNIT A"/>
    <property type="match status" value="1"/>
</dbReference>
<dbReference type="EMBL" id="LOIC01000063">
    <property type="protein sequence ID" value="OCA54685.1"/>
    <property type="molecule type" value="Genomic_DNA"/>
</dbReference>
<reference evidence="12" key="1">
    <citation type="submission" date="2015-11" db="EMBL/GenBank/DDBJ databases">
        <authorList>
            <person name="Tobias N.J."/>
            <person name="Mishra B."/>
            <person name="Gupta D.K."/>
            <person name="Thines M."/>
            <person name="Stinear T.P."/>
            <person name="Bode H.B."/>
        </authorList>
    </citation>
    <scope>NUCLEOTIDE SEQUENCE [LARGE SCALE GENOMIC DNA]</scope>
    <source>
        <strain evidence="12">PB45.5</strain>
    </source>
</reference>
<keyword evidence="4 7" id="KW-0238">DNA-binding</keyword>
<keyword evidence="2 7" id="KW-1003">Cell membrane</keyword>
<protein>
    <recommendedName>
        <fullName evidence="7">DNA topoisomerase 4 subunit A</fullName>
        <ecNumber evidence="7">5.6.2.2</ecNumber>
    </recommendedName>
    <alternativeName>
        <fullName evidence="7">Topoisomerase IV subunit A</fullName>
    </alternativeName>
</protein>
<dbReference type="PROSITE" id="PS52040">
    <property type="entry name" value="TOPO_IIA"/>
    <property type="match status" value="1"/>
</dbReference>
<keyword evidence="6 7" id="KW-0413">Isomerase</keyword>
<dbReference type="Pfam" id="PF00521">
    <property type="entry name" value="DNA_topoisoIV"/>
    <property type="match status" value="1"/>
</dbReference>
<dbReference type="GO" id="GO:0007059">
    <property type="term" value="P:chromosome segregation"/>
    <property type="evidence" value="ECO:0007669"/>
    <property type="project" value="UniProtKB-UniRule"/>
</dbReference>
<proteinExistence type="inferred from homology"/>
<evidence type="ECO:0000256" key="4">
    <source>
        <dbReference type="ARBA" id="ARBA00023125"/>
    </source>
</evidence>
<comment type="similarity">
    <text evidence="7">Belongs to the type II topoisomerase GyrA/ParC subunit family. ParC type 1 subfamily.</text>
</comment>
<dbReference type="Gene3D" id="3.90.199.10">
    <property type="entry name" value="Topoisomerase II, domain 5"/>
    <property type="match status" value="1"/>
</dbReference>
<evidence type="ECO:0000256" key="1">
    <source>
        <dbReference type="ARBA" id="ARBA00000185"/>
    </source>
</evidence>
<dbReference type="GO" id="GO:0005737">
    <property type="term" value="C:cytoplasm"/>
    <property type="evidence" value="ECO:0007669"/>
    <property type="project" value="TreeGrafter"/>
</dbReference>
<dbReference type="Gene3D" id="1.10.268.10">
    <property type="entry name" value="Topoisomerase, domain 3"/>
    <property type="match status" value="1"/>
</dbReference>
<feature type="site" description="Interaction with DNA" evidence="7">
    <location>
        <position position="81"/>
    </location>
</feature>
<dbReference type="GO" id="GO:0005694">
    <property type="term" value="C:chromosome"/>
    <property type="evidence" value="ECO:0007669"/>
    <property type="project" value="InterPro"/>
</dbReference>
<comment type="function">
    <text evidence="7">Topoisomerase IV is essential for chromosome segregation. It relaxes supercoiled DNA. Performs the decatenation events required during the replication of a circular DNA molecule.</text>
</comment>
<dbReference type="Gene3D" id="2.120.10.90">
    <property type="entry name" value="DNA gyrase/topoisomerase IV, subunit A, C-terminal"/>
    <property type="match status" value="1"/>
</dbReference>
<feature type="active site" description="O-(5'-phospho-DNA)-tyrosine intermediate" evidence="7 8">
    <location>
        <position position="124"/>
    </location>
</feature>
<comment type="subcellular location">
    <subcellularLocation>
        <location evidence="7">Cell membrane</location>
        <topology evidence="7">Peripheral membrane protein</topology>
    </subcellularLocation>
</comment>
<evidence type="ECO:0000256" key="5">
    <source>
        <dbReference type="ARBA" id="ARBA00023136"/>
    </source>
</evidence>
<dbReference type="InterPro" id="IPR035516">
    <property type="entry name" value="Gyrase/topoIV_suA_C"/>
</dbReference>
<dbReference type="PANTHER" id="PTHR43493:SF1">
    <property type="entry name" value="DNA TOPOISOMERASE 4 SUBUNIT A"/>
    <property type="match status" value="1"/>
</dbReference>
<accession>A0A1B8YHV9</accession>
<evidence type="ECO:0000256" key="8">
    <source>
        <dbReference type="PROSITE-ProRule" id="PRU01384"/>
    </source>
</evidence>
<evidence type="ECO:0000256" key="6">
    <source>
        <dbReference type="ARBA" id="ARBA00023235"/>
    </source>
</evidence>
<dbReference type="InterPro" id="IPR013760">
    <property type="entry name" value="Topo_IIA-like_dom_sf"/>
</dbReference>
<dbReference type="GO" id="GO:0019897">
    <property type="term" value="C:extrinsic component of plasma membrane"/>
    <property type="evidence" value="ECO:0007669"/>
    <property type="project" value="UniProtKB-UniRule"/>
</dbReference>
<evidence type="ECO:0000256" key="2">
    <source>
        <dbReference type="ARBA" id="ARBA00022475"/>
    </source>
</evidence>
<sequence>MSEITHDGVERLPLHSFTETAYLNYSMYVIMDRALPFIGDGLKPVQRRIVYAMSELGLNNTAKFKKSARTVGDVLGKYHPHGDGACYEAMVLMAQPFSYRYPLVDGQGNWGAPDDPKSFAAMRYTESRLSKYAELLLTELGHGTVDWVPNFDGTLQEPKMLPARLPNILLNGTTGIAVGMATDIPPHNAREVGNALVTLLDKPQSSLDDLMEHVKGPDYPTEAEIITSHEDIRKIYKNGRGSVRMRAVWSKEDGNVVITALPHQVSGAKVLEQIANQMRAKKLPMVDDLRDESDHENPTRLVIVPRTNRVDLELVMNHLFATTDLEKSYRVNLNMIGLDNRPTVKGLVEILSEWLIFRRETVRKRLNHRLEKVLKRLHVLEGLLIAFLNIDEVIHIIRSEDEPKPVLMSRFGLSETQTEAILELKLRHLAKLEEVKIRGEQNELAKERDKLQAILGSERKLNTLLKKEIMADAATYGDERRSPMRERDEAKAMSEHDIAPSEPVTIVLSEMGWVRSAKGHDIDPAGLNYKAGDSFRGAARGKSNQPVVFIDTTGRSYSLDSRDLPSARGQGEPLTGKLTLPAGATVEHVLMAPDEQKFLMASDAGYGFICNFSDLVAKNRAGKALITLPENARVMTPLEITNPQDDMLLAITSSGRMLMFPVADLPQISKGKGNKIISVQSASENDLLSWLLILSPQSSITLYFGKRKLTLRPEDLQKFRAERGRKGTPLPRGLQRIERVQVETPPSATNVTK</sequence>
<evidence type="ECO:0000313" key="11">
    <source>
        <dbReference type="EMBL" id="OCA54685.1"/>
    </source>
</evidence>
<dbReference type="InterPro" id="IPR050220">
    <property type="entry name" value="Type_II_DNA_Topoisomerases"/>
</dbReference>
<dbReference type="InterPro" id="IPR005742">
    <property type="entry name" value="TopoIV_A_Gneg"/>
</dbReference>
<dbReference type="RefSeq" id="WP_065390463.1">
    <property type="nucleotide sequence ID" value="NZ_CAWMQN010000063.1"/>
</dbReference>
<dbReference type="EC" id="5.6.2.2" evidence="7"/>
<dbReference type="GO" id="GO:0009330">
    <property type="term" value="C:DNA topoisomerase type II (double strand cut, ATP-hydrolyzing) complex"/>
    <property type="evidence" value="ECO:0007669"/>
    <property type="project" value="TreeGrafter"/>
</dbReference>
<dbReference type="GO" id="GO:0003677">
    <property type="term" value="F:DNA binding"/>
    <property type="evidence" value="ECO:0007669"/>
    <property type="project" value="UniProtKB-UniRule"/>
</dbReference>
<evidence type="ECO:0000256" key="7">
    <source>
        <dbReference type="HAMAP-Rule" id="MF_00936"/>
    </source>
</evidence>
<dbReference type="SUPFAM" id="SSF56719">
    <property type="entry name" value="Type II DNA topoisomerase"/>
    <property type="match status" value="1"/>
</dbReference>
<dbReference type="GO" id="GO:0003918">
    <property type="term" value="F:DNA topoisomerase type II (double strand cut, ATP-hydrolyzing) activity"/>
    <property type="evidence" value="ECO:0007669"/>
    <property type="project" value="UniProtKB-UniRule"/>
</dbReference>
<dbReference type="PATRIC" id="fig|29488.15.peg.2559"/>
<feature type="region of interest" description="Disordered" evidence="9">
    <location>
        <begin position="722"/>
        <end position="753"/>
    </location>
</feature>
<feature type="compositionally biased region" description="Polar residues" evidence="9">
    <location>
        <begin position="744"/>
        <end position="753"/>
    </location>
</feature>
<comment type="subunit">
    <text evidence="7">Heterotetramer composed of ParC and ParE.</text>
</comment>
<dbReference type="InterPro" id="IPR006691">
    <property type="entry name" value="GyrA/parC_rep"/>
</dbReference>
<feature type="site" description="Interaction with DNA" evidence="7">
    <location>
        <position position="79"/>
    </location>
</feature>
<feature type="site" description="Transition state stabilizer" evidence="7">
    <location>
        <position position="123"/>
    </location>
</feature>
<gene>
    <name evidence="7 11" type="primary">parC</name>
    <name evidence="11" type="ORF">Phpb_02327</name>
</gene>
<dbReference type="InterPro" id="IPR002205">
    <property type="entry name" value="Topo_IIA_dom_A"/>
</dbReference>
<dbReference type="CDD" id="cd00187">
    <property type="entry name" value="TOP4c"/>
    <property type="match status" value="1"/>
</dbReference>
<name>A0A1B8YHV9_9GAMM</name>
<dbReference type="Proteomes" id="UP000092665">
    <property type="component" value="Unassembled WGS sequence"/>
</dbReference>
<feature type="site" description="Interaction with DNA" evidence="7">
    <location>
        <position position="43"/>
    </location>
</feature>
<dbReference type="SUPFAM" id="SSF101904">
    <property type="entry name" value="GyrA/ParC C-terminal domain-like"/>
    <property type="match status" value="1"/>
</dbReference>
<keyword evidence="5 7" id="KW-0472">Membrane</keyword>
<dbReference type="GO" id="GO:0006265">
    <property type="term" value="P:DNA topological change"/>
    <property type="evidence" value="ECO:0007669"/>
    <property type="project" value="UniProtKB-UniRule"/>
</dbReference>
<dbReference type="Gene3D" id="3.30.1360.40">
    <property type="match status" value="1"/>
</dbReference>
<dbReference type="FunFam" id="3.30.1360.40:FF:000005">
    <property type="entry name" value="DNA topoisomerase 4 subunit A"/>
    <property type="match status" value="1"/>
</dbReference>
<dbReference type="NCBIfam" id="TIGR01062">
    <property type="entry name" value="parC_Gneg"/>
    <property type="match status" value="1"/>
</dbReference>
<dbReference type="AlphaFoldDB" id="A0A1B8YHV9"/>
<feature type="domain" description="Topo IIA-type catalytic" evidence="10">
    <location>
        <begin position="35"/>
        <end position="498"/>
    </location>
</feature>
<dbReference type="InterPro" id="IPR013757">
    <property type="entry name" value="Topo_IIA_A_a_sf"/>
</dbReference>
<dbReference type="GO" id="GO:0005524">
    <property type="term" value="F:ATP binding"/>
    <property type="evidence" value="ECO:0007669"/>
    <property type="project" value="InterPro"/>
</dbReference>
<organism evidence="11 12">
    <name type="scientific">Photorhabdus namnaonensis</name>
    <dbReference type="NCBI Taxonomy" id="1851568"/>
    <lineage>
        <taxon>Bacteria</taxon>
        <taxon>Pseudomonadati</taxon>
        <taxon>Pseudomonadota</taxon>
        <taxon>Gammaproteobacteria</taxon>
        <taxon>Enterobacterales</taxon>
        <taxon>Morganellaceae</taxon>
        <taxon>Photorhabdus</taxon>
    </lineage>
</organism>
<dbReference type="FunFam" id="2.120.10.90:FF:000003">
    <property type="entry name" value="DNA topoisomerase 4 subunit A"/>
    <property type="match status" value="1"/>
</dbReference>
<keyword evidence="12" id="KW-1185">Reference proteome</keyword>
<dbReference type="SMART" id="SM00434">
    <property type="entry name" value="TOP4c"/>
    <property type="match status" value="1"/>
</dbReference>
<comment type="catalytic activity">
    <reaction evidence="1 7 8">
        <text>ATP-dependent breakage, passage and rejoining of double-stranded DNA.</text>
        <dbReference type="EC" id="5.6.2.2"/>
    </reaction>
</comment>
<dbReference type="NCBIfam" id="NF004044">
    <property type="entry name" value="PRK05561.1"/>
    <property type="match status" value="1"/>
</dbReference>
<evidence type="ECO:0000256" key="3">
    <source>
        <dbReference type="ARBA" id="ARBA00023029"/>
    </source>
</evidence>
<dbReference type="FunFam" id="1.10.268.10:FF:000001">
    <property type="entry name" value="DNA gyrase subunit A"/>
    <property type="match status" value="1"/>
</dbReference>
<evidence type="ECO:0000259" key="10">
    <source>
        <dbReference type="PROSITE" id="PS52040"/>
    </source>
</evidence>
<evidence type="ECO:0000313" key="12">
    <source>
        <dbReference type="Proteomes" id="UP000092665"/>
    </source>
</evidence>